<accession>A0A1E5XQJ9</accession>
<proteinExistence type="predicted"/>
<dbReference type="EMBL" id="LAJE02000182">
    <property type="protein sequence ID" value="OEO30859.1"/>
    <property type="molecule type" value="Genomic_DNA"/>
</dbReference>
<dbReference type="RefSeq" id="WP_069909948.1">
    <property type="nucleotide sequence ID" value="NZ_LAJE02000182.1"/>
</dbReference>
<evidence type="ECO:0008006" key="3">
    <source>
        <dbReference type="Google" id="ProtNLM"/>
    </source>
</evidence>
<reference evidence="1 2" key="1">
    <citation type="journal article" date="2015" name="Genome Announc.">
        <title>Genome Assemblies of Three Soil-Associated Devosia species: D. insulae, D. limi, and D. soli.</title>
        <authorList>
            <person name="Hassan Y.I."/>
            <person name="Lepp D."/>
            <person name="Zhou T."/>
        </authorList>
    </citation>
    <scope>NUCLEOTIDE SEQUENCE [LARGE SCALE GENOMIC DNA]</scope>
    <source>
        <strain evidence="1 2">DS-56</strain>
    </source>
</reference>
<protein>
    <recommendedName>
        <fullName evidence="3">N-acetyltransferase domain-containing protein</fullName>
    </recommendedName>
</protein>
<dbReference type="Proteomes" id="UP000095463">
    <property type="component" value="Unassembled WGS sequence"/>
</dbReference>
<evidence type="ECO:0000313" key="2">
    <source>
        <dbReference type="Proteomes" id="UP000095463"/>
    </source>
</evidence>
<dbReference type="OrthoDB" id="7945430at2"/>
<keyword evidence="2" id="KW-1185">Reference proteome</keyword>
<dbReference type="SUPFAM" id="SSF55729">
    <property type="entry name" value="Acyl-CoA N-acyltransferases (Nat)"/>
    <property type="match status" value="1"/>
</dbReference>
<dbReference type="AlphaFoldDB" id="A0A1E5XQJ9"/>
<organism evidence="1 2">
    <name type="scientific">Devosia insulae DS-56</name>
    <dbReference type="NCBI Taxonomy" id="1116389"/>
    <lineage>
        <taxon>Bacteria</taxon>
        <taxon>Pseudomonadati</taxon>
        <taxon>Pseudomonadota</taxon>
        <taxon>Alphaproteobacteria</taxon>
        <taxon>Hyphomicrobiales</taxon>
        <taxon>Devosiaceae</taxon>
        <taxon>Devosia</taxon>
    </lineage>
</organism>
<comment type="caution">
    <text evidence="1">The sequence shown here is derived from an EMBL/GenBank/DDBJ whole genome shotgun (WGS) entry which is preliminary data.</text>
</comment>
<dbReference type="InterPro" id="IPR016181">
    <property type="entry name" value="Acyl_CoA_acyltransferase"/>
</dbReference>
<gene>
    <name evidence="1" type="ORF">VW23_019160</name>
</gene>
<name>A0A1E5XQJ9_9HYPH</name>
<evidence type="ECO:0000313" key="1">
    <source>
        <dbReference type="EMBL" id="OEO30859.1"/>
    </source>
</evidence>
<sequence length="204" mass="21585">MHHPLLDLLTDAAEGRFPAVDGGVTVLPPLAGGWECSVAFTGHAVIATARSADEVLQQRPDGFGASMAPDFLRWLAGPKGFIGVIDAMLYTRGTGSSSLPLRTDADDHPRVKYARQYRSDVRVYGDERGLVTIGAGLAGRRELSVEADTHNRGHGTSLIKEAIGLVPEGELLFAAVSPGNARSLRAFLSLGFTPIGSEALIRPA</sequence>
<dbReference type="Gene3D" id="3.40.630.30">
    <property type="match status" value="1"/>
</dbReference>